<keyword evidence="3" id="KW-1185">Reference proteome</keyword>
<feature type="region of interest" description="Disordered" evidence="1">
    <location>
        <begin position="497"/>
        <end position="549"/>
    </location>
</feature>
<name>A0A8A3PAX7_9HELO</name>
<gene>
    <name evidence="2" type="ORF">DSL72_001818</name>
</gene>
<feature type="compositionally biased region" description="Acidic residues" evidence="1">
    <location>
        <begin position="501"/>
        <end position="510"/>
    </location>
</feature>
<reference evidence="2" key="1">
    <citation type="submission" date="2020-10" db="EMBL/GenBank/DDBJ databases">
        <title>Genome Sequence of Monilinia vaccinii-corymbosi Sheds Light on Mummy Berry Disease Infection of Blueberry and Mating Type.</title>
        <authorList>
            <person name="Yow A.G."/>
            <person name="Zhang Y."/>
            <person name="Bansal K."/>
            <person name="Eacker S.M."/>
            <person name="Sullivan S."/>
            <person name="Liachko I."/>
            <person name="Cubeta M.A."/>
            <person name="Rollins J.A."/>
            <person name="Ashrafi H."/>
        </authorList>
    </citation>
    <scope>NUCLEOTIDE SEQUENCE</scope>
    <source>
        <strain evidence="2">RL-1</strain>
    </source>
</reference>
<feature type="region of interest" description="Disordered" evidence="1">
    <location>
        <begin position="370"/>
        <end position="402"/>
    </location>
</feature>
<dbReference type="Proteomes" id="UP000672032">
    <property type="component" value="Chromosome 3"/>
</dbReference>
<feature type="compositionally biased region" description="Basic and acidic residues" evidence="1">
    <location>
        <begin position="370"/>
        <end position="380"/>
    </location>
</feature>
<sequence>MTWQPANHPPESPDRTTNNSPAPPPSPAGRVAQAHTLYHGIQLPNTASEQGFQGRLDDSHWESQVLDMIMGGNSKFPNFREFEIFVYLYKKEYHHMDAEERAKLGKQLLALQDLLPQRTPWFAEAIKSITACHPYFSLEHFANQSENGGFVVDMVDDCINTLSFVLDQAMKEVGTAQTTKESENNWKELDIQRLRAIITRHDTQNQWQELTNAVGEVDEESETDQPPPHCPDPPVYQHVYDTADVPSDLQNPWNYDECLDYLARRMVNFMTSPDPEHFVFSLPSAAKLEGMNADERAECVRQHIIEQDDKYTSGLHGTRMERREHVAKRASHSPSSVLLYTALVNSRENRFRKRIVQGYDYYAGREDPLSWSTRADDGKSDSTWGEGSESGWLPAHSNDWSPSKEKFKHVSFSSSTKDTSELHEQNKDDACIGATIDSGSKSDLQSRDAPVFANKNLGYAYMPHFSRTMDRDNHLQAAGTHHPSWKDSIARAMEVWASDPESGDDGDDDSGANSPVQAPDSPKLNHGRDWRQRLEEQAERRKKQDDRQS</sequence>
<dbReference type="AlphaFoldDB" id="A0A8A3PAX7"/>
<evidence type="ECO:0000256" key="1">
    <source>
        <dbReference type="SAM" id="MobiDB-lite"/>
    </source>
</evidence>
<feature type="region of interest" description="Disordered" evidence="1">
    <location>
        <begin position="1"/>
        <end position="30"/>
    </location>
</feature>
<dbReference type="OrthoDB" id="3536280at2759"/>
<accession>A0A8A3PAX7</accession>
<evidence type="ECO:0000313" key="2">
    <source>
        <dbReference type="EMBL" id="QSZ32244.1"/>
    </source>
</evidence>
<dbReference type="EMBL" id="CP063407">
    <property type="protein sequence ID" value="QSZ32244.1"/>
    <property type="molecule type" value="Genomic_DNA"/>
</dbReference>
<feature type="compositionally biased region" description="Basic and acidic residues" evidence="1">
    <location>
        <begin position="526"/>
        <end position="549"/>
    </location>
</feature>
<evidence type="ECO:0000313" key="3">
    <source>
        <dbReference type="Proteomes" id="UP000672032"/>
    </source>
</evidence>
<proteinExistence type="predicted"/>
<organism evidence="2 3">
    <name type="scientific">Monilinia vaccinii-corymbosi</name>
    <dbReference type="NCBI Taxonomy" id="61207"/>
    <lineage>
        <taxon>Eukaryota</taxon>
        <taxon>Fungi</taxon>
        <taxon>Dikarya</taxon>
        <taxon>Ascomycota</taxon>
        <taxon>Pezizomycotina</taxon>
        <taxon>Leotiomycetes</taxon>
        <taxon>Helotiales</taxon>
        <taxon>Sclerotiniaceae</taxon>
        <taxon>Monilinia</taxon>
    </lineage>
</organism>
<protein>
    <submittedName>
        <fullName evidence="2">Uncharacterized protein</fullName>
    </submittedName>
</protein>